<name>A0A9W8VFD8_9HYPO</name>
<keyword evidence="6" id="KW-1185">Reference proteome</keyword>
<dbReference type="EMBL" id="JAOQAZ010000016">
    <property type="protein sequence ID" value="KAJ4258035.1"/>
    <property type="molecule type" value="Genomic_DNA"/>
</dbReference>
<dbReference type="InterPro" id="IPR008949">
    <property type="entry name" value="Isoprenoid_synthase_dom_sf"/>
</dbReference>
<proteinExistence type="inferred from homology"/>
<sequence>MPHKDLPIRPLVRAFDPVGGDTLGKPELDFASLFREENVPEDAPLTLYPEDLGVPWHTSFPWVRQSKFWALAEEAGRDFITRISLDKASDRGRLPVEMDDDRRKGKIDELVENAVSCVTYLYPTSSPIRLALLAQSIILLFLHDDVMERGETQDDMTVVDELLTMAPKNQHLKRFCTEVLEEDPVLGLDLITAIHAWVRDGRVQSPFKQDHYAYLSDYMVYRRNDIGKQFMVAAVRFGCGVHQTPEELAPFEELTDLFTTHSILLNDLYSYDKEVYESKKLNGSIVNAVHVTKQLLSVSPASAKNITRVMSWDMEKEFYAISEKFMRDPSINHAQRVYITGLLDATIGNIFHSATLSRYVRHAPEPLPCTT</sequence>
<organism evidence="5 6">
    <name type="scientific">Fusarium torreyae</name>
    <dbReference type="NCBI Taxonomy" id="1237075"/>
    <lineage>
        <taxon>Eukaryota</taxon>
        <taxon>Fungi</taxon>
        <taxon>Dikarya</taxon>
        <taxon>Ascomycota</taxon>
        <taxon>Pezizomycotina</taxon>
        <taxon>Sordariomycetes</taxon>
        <taxon>Hypocreomycetidae</taxon>
        <taxon>Hypocreales</taxon>
        <taxon>Nectriaceae</taxon>
        <taxon>Fusarium</taxon>
    </lineage>
</organism>
<evidence type="ECO:0000313" key="6">
    <source>
        <dbReference type="Proteomes" id="UP001152049"/>
    </source>
</evidence>
<comment type="caution">
    <text evidence="5">The sequence shown here is derived from an EMBL/GenBank/DDBJ whole genome shotgun (WGS) entry which is preliminary data.</text>
</comment>
<protein>
    <recommendedName>
        <fullName evidence="4">Terpene synthase</fullName>
        <ecNumber evidence="4">4.2.3.-</ecNumber>
    </recommendedName>
</protein>
<accession>A0A9W8VFD8</accession>
<dbReference type="Proteomes" id="UP001152049">
    <property type="component" value="Unassembled WGS sequence"/>
</dbReference>
<dbReference type="GO" id="GO:0008299">
    <property type="term" value="P:isoprenoid biosynthetic process"/>
    <property type="evidence" value="ECO:0007669"/>
    <property type="project" value="UniProtKB-ARBA"/>
</dbReference>
<dbReference type="Pfam" id="PF19086">
    <property type="entry name" value="Terpene_syn_C_2"/>
    <property type="match status" value="1"/>
</dbReference>
<dbReference type="GO" id="GO:0046872">
    <property type="term" value="F:metal ion binding"/>
    <property type="evidence" value="ECO:0007669"/>
    <property type="project" value="UniProtKB-KW"/>
</dbReference>
<evidence type="ECO:0000256" key="4">
    <source>
        <dbReference type="RuleBase" id="RU366034"/>
    </source>
</evidence>
<evidence type="ECO:0000256" key="2">
    <source>
        <dbReference type="ARBA" id="ARBA00006333"/>
    </source>
</evidence>
<dbReference type="EC" id="4.2.3.-" evidence="4"/>
<evidence type="ECO:0000256" key="1">
    <source>
        <dbReference type="ARBA" id="ARBA00001946"/>
    </source>
</evidence>
<dbReference type="PANTHER" id="PTHR35201">
    <property type="entry name" value="TERPENE SYNTHASE"/>
    <property type="match status" value="1"/>
</dbReference>
<comment type="cofactor">
    <cofactor evidence="1 4">
        <name>Mg(2+)</name>
        <dbReference type="ChEBI" id="CHEBI:18420"/>
    </cofactor>
</comment>
<dbReference type="Gene3D" id="1.10.600.10">
    <property type="entry name" value="Farnesyl Diphosphate Synthase"/>
    <property type="match status" value="1"/>
</dbReference>
<dbReference type="OrthoDB" id="3004402at2759"/>
<evidence type="ECO:0000256" key="3">
    <source>
        <dbReference type="ARBA" id="ARBA00022842"/>
    </source>
</evidence>
<dbReference type="SUPFAM" id="SSF48576">
    <property type="entry name" value="Terpenoid synthases"/>
    <property type="match status" value="1"/>
</dbReference>
<evidence type="ECO:0000313" key="5">
    <source>
        <dbReference type="EMBL" id="KAJ4258035.1"/>
    </source>
</evidence>
<keyword evidence="3 4" id="KW-0460">Magnesium</keyword>
<comment type="similarity">
    <text evidence="2 4">Belongs to the terpene synthase family.</text>
</comment>
<keyword evidence="4" id="KW-0456">Lyase</keyword>
<dbReference type="PANTHER" id="PTHR35201:SF4">
    <property type="entry name" value="BETA-PINACENE SYNTHASE-RELATED"/>
    <property type="match status" value="1"/>
</dbReference>
<keyword evidence="4" id="KW-0479">Metal-binding</keyword>
<gene>
    <name evidence="5" type="primary">FFSC6_1</name>
    <name evidence="5" type="ORF">NW762_008174</name>
</gene>
<dbReference type="AlphaFoldDB" id="A0A9W8VFD8"/>
<reference evidence="5" key="1">
    <citation type="submission" date="2022-09" db="EMBL/GenBank/DDBJ databases">
        <title>Fusarium specimens isolated from Avocado Roots.</title>
        <authorList>
            <person name="Stajich J."/>
            <person name="Roper C."/>
            <person name="Heimlech-Rivalta G."/>
        </authorList>
    </citation>
    <scope>NUCLEOTIDE SEQUENCE</scope>
    <source>
        <strain evidence="5">CF00136</strain>
    </source>
</reference>
<dbReference type="GO" id="GO:0010333">
    <property type="term" value="F:terpene synthase activity"/>
    <property type="evidence" value="ECO:0007669"/>
    <property type="project" value="InterPro"/>
</dbReference>
<dbReference type="InterPro" id="IPR034686">
    <property type="entry name" value="Terpene_cyclase-like_2"/>
</dbReference>